<feature type="region of interest" description="Disordered" evidence="2">
    <location>
        <begin position="24"/>
        <end position="61"/>
    </location>
</feature>
<sequence length="1267" mass="141887">MPKDKKRFLRKPAGFNLADERVDNFTVRSFDTNDSNSNASPRKRMPGHRPGSPTKAPRSSVAKANNIAQSAGTSRLNRILDQSKEERIGYVAEYEDEYHAANLLQYKPQRASQQQQDVACRDPLSEREVAAFVGKVVVPPLKVDERSIGGHRAVELHTLSQEALMAMRCRQFELVGDATLTISQTALAFPDQYAKHKRSLGFAGGPKARNKIKYVCLVRSTNRPLSGASNPLGNKRSSVSSTLSKSDDEVADYDKMYQGDEDEGEEGANRDEESKDLTKLEEEADGEVSSFPVLVCLTINPDGTSPDVRKLIELDQLATVQNVSTGGAIQLVFADGDMVKIDFAVEEADSTMRKERFVWSLLQIHAMLCTSVVERNSLGSYRQQQQATQATTGATKDRLLQPLNVRNLDRGELQYVATVNGFLRDAPNLCALLDRQRDIGTIVHHMDEEERKEEMDGMAYDMMMGNFKTTVALYHSAEERADAEEVLNAISNIQEEESAIAQVLADKLQSRMRDLEAETCRRLIAWEDEKHYSLMGHDFDSTDRESEDALSLAGLFKTLDSLDKELEDMETWLHDRASVIKPLTDDCRDIEEENRQLEQQWKSYEMLGDELKRLLTGVSIDKDSEVVLKNPASALVYDASGNIDIDQSDAGVDKIHLSGKSLKDAMENAKRAGGVHLRAVNERVEDLTIMSNSFCTALAQIIVTVMEQIKSEVMVASDNGKVSKSDTHGMIAKKVRETQRKFQSALLGYMKLIEVLSLLRPTLLQAIRDAYSEMVAEGILMKKRMKGYFQALPGKNSAYLNLTSKDLKDYSGVRDADHEEKKVNAADIRAALAELLPVIAREAYFTAALFGLSAKQLDGREKKRNFESAKKSVDHSTQYFRYYIQRTCGIVQDMEDPVGSRSIKGDPMLSLVASIHLNEAMDQYIDREKKGGDHSLSLAYVRATILGLRKKVDKQWVEWVEEQIEWIKSNPGVPASGKRAGIFMSFSRFPVYLDHILKCCREGRATNYTPDLANIQVVSYYLQKIAGALLESLRVCSERESTDQQYAANVMRMENTYFFSQQLKERGPEISSLFQKQLTKASAVCKQSTDAYLGWMIKREFKALHALFSQISRIRRDVGDKDVPIHIPRATFVKTLQKESNREVMKEKIATIYARMEKHLSEEGGLLPVAWKALVKVMYEWFGRWEKLSSQCYKHVLEPSAVDVVRLAKQAGGGASGAKSKVSASLVSETAAQPSSSRTRSTDNGGKPPSVSRRQHSSSARRSVGNF</sequence>
<evidence type="ECO:0000259" key="3">
    <source>
        <dbReference type="Pfam" id="PF20654"/>
    </source>
</evidence>
<evidence type="ECO:0000256" key="2">
    <source>
        <dbReference type="SAM" id="MobiDB-lite"/>
    </source>
</evidence>
<evidence type="ECO:0000313" key="4">
    <source>
        <dbReference type="EMBL" id="CAD9290690.1"/>
    </source>
</evidence>
<dbReference type="GO" id="GO:0006887">
    <property type="term" value="P:exocytosis"/>
    <property type="evidence" value="ECO:0007669"/>
    <property type="project" value="TreeGrafter"/>
</dbReference>
<accession>A0A7S1V7N1</accession>
<feature type="compositionally biased region" description="Polar residues" evidence="2">
    <location>
        <begin position="26"/>
        <end position="40"/>
    </location>
</feature>
<evidence type="ECO:0000256" key="1">
    <source>
        <dbReference type="SAM" id="Coils"/>
    </source>
</evidence>
<feature type="region of interest" description="Disordered" evidence="2">
    <location>
        <begin position="1213"/>
        <end position="1267"/>
    </location>
</feature>
<protein>
    <recommendedName>
        <fullName evidence="3">Exocyst complex component Sec3 C-terminal domain-containing protein</fullName>
    </recommendedName>
</protein>
<dbReference type="EMBL" id="HBGK01032064">
    <property type="protein sequence ID" value="CAD9290690.1"/>
    <property type="molecule type" value="Transcribed_RNA"/>
</dbReference>
<feature type="compositionally biased region" description="Polar residues" evidence="2">
    <location>
        <begin position="226"/>
        <end position="236"/>
    </location>
</feature>
<feature type="compositionally biased region" description="Basic and acidic residues" evidence="2">
    <location>
        <begin position="245"/>
        <end position="258"/>
    </location>
</feature>
<proteinExistence type="predicted"/>
<dbReference type="GO" id="GO:0006893">
    <property type="term" value="P:Golgi to plasma membrane transport"/>
    <property type="evidence" value="ECO:0007669"/>
    <property type="project" value="TreeGrafter"/>
</dbReference>
<feature type="compositionally biased region" description="Basic and acidic residues" evidence="2">
    <location>
        <begin position="267"/>
        <end position="281"/>
    </location>
</feature>
<dbReference type="GO" id="GO:0005886">
    <property type="term" value="C:plasma membrane"/>
    <property type="evidence" value="ECO:0007669"/>
    <property type="project" value="TreeGrafter"/>
</dbReference>
<dbReference type="PANTHER" id="PTHR16092">
    <property type="entry name" value="SEC3/SYNTAXIN-RELATED"/>
    <property type="match status" value="1"/>
</dbReference>
<gene>
    <name evidence="4" type="ORF">GOCE00092_LOCUS16756</name>
</gene>
<dbReference type="AlphaFoldDB" id="A0A7S1V7N1"/>
<feature type="coiled-coil region" evidence="1">
    <location>
        <begin position="580"/>
        <end position="607"/>
    </location>
</feature>
<feature type="compositionally biased region" description="Low complexity" evidence="2">
    <location>
        <begin position="1217"/>
        <end position="1228"/>
    </location>
</feature>
<reference evidence="4" key="1">
    <citation type="submission" date="2021-01" db="EMBL/GenBank/DDBJ databases">
        <authorList>
            <person name="Corre E."/>
            <person name="Pelletier E."/>
            <person name="Niang G."/>
            <person name="Scheremetjew M."/>
            <person name="Finn R."/>
            <person name="Kale V."/>
            <person name="Holt S."/>
            <person name="Cochrane G."/>
            <person name="Meng A."/>
            <person name="Brown T."/>
            <person name="Cohen L."/>
        </authorList>
    </citation>
    <scope>NUCLEOTIDE SEQUENCE</scope>
    <source>
        <strain evidence="4">CCMP 410</strain>
    </source>
</reference>
<dbReference type="GO" id="GO:0005546">
    <property type="term" value="F:phosphatidylinositol-4,5-bisphosphate binding"/>
    <property type="evidence" value="ECO:0007669"/>
    <property type="project" value="TreeGrafter"/>
</dbReference>
<feature type="compositionally biased region" description="Polar residues" evidence="2">
    <location>
        <begin position="1230"/>
        <end position="1244"/>
    </location>
</feature>
<feature type="compositionally biased region" description="Low complexity" evidence="2">
    <location>
        <begin position="1257"/>
        <end position="1267"/>
    </location>
</feature>
<dbReference type="GO" id="GO:0000145">
    <property type="term" value="C:exocyst"/>
    <property type="evidence" value="ECO:0007669"/>
    <property type="project" value="TreeGrafter"/>
</dbReference>
<dbReference type="InterPro" id="IPR048628">
    <property type="entry name" value="Sec3_C"/>
</dbReference>
<organism evidence="4">
    <name type="scientific">Grammatophora oceanica</name>
    <dbReference type="NCBI Taxonomy" id="210454"/>
    <lineage>
        <taxon>Eukaryota</taxon>
        <taxon>Sar</taxon>
        <taxon>Stramenopiles</taxon>
        <taxon>Ochrophyta</taxon>
        <taxon>Bacillariophyta</taxon>
        <taxon>Fragilariophyceae</taxon>
        <taxon>Fragilariophycidae</taxon>
        <taxon>Rhabdonematales</taxon>
        <taxon>Grammatophoraceae</taxon>
        <taxon>Grammatophora</taxon>
    </lineage>
</organism>
<feature type="domain" description="Exocyst complex component Sec3 C-terminal" evidence="3">
    <location>
        <begin position="948"/>
        <end position="1194"/>
    </location>
</feature>
<name>A0A7S1V7N1_9STRA</name>
<dbReference type="Pfam" id="PF20654">
    <property type="entry name" value="Sec3_C-term"/>
    <property type="match status" value="1"/>
</dbReference>
<feature type="region of interest" description="Disordered" evidence="2">
    <location>
        <begin position="226"/>
        <end position="284"/>
    </location>
</feature>
<dbReference type="PANTHER" id="PTHR16092:SF14">
    <property type="entry name" value="EXOCYST COMPLEX COMPONENT 1 ISOFORM X1"/>
    <property type="match status" value="1"/>
</dbReference>
<keyword evidence="1" id="KW-0175">Coiled coil</keyword>
<feature type="coiled-coil region" evidence="1">
    <location>
        <begin position="476"/>
        <end position="518"/>
    </location>
</feature>